<dbReference type="InterPro" id="IPR007939">
    <property type="entry name" value="Cu-R_B_prcur"/>
</dbReference>
<dbReference type="KEGG" id="ahl:AHTJS_12800"/>
<proteinExistence type="predicted"/>
<dbReference type="OrthoDB" id="9778934at2"/>
<dbReference type="Proteomes" id="UP000451048">
    <property type="component" value="Unassembled WGS sequence"/>
</dbReference>
<accession>A0A1L6KPZ5</accession>
<dbReference type="AlphaFoldDB" id="A0A1L6KPZ5"/>
<dbReference type="GO" id="GO:0009279">
    <property type="term" value="C:cell outer membrane"/>
    <property type="evidence" value="ECO:0007669"/>
    <property type="project" value="InterPro"/>
</dbReference>
<dbReference type="EMBL" id="WTTO01000036">
    <property type="protein sequence ID" value="NAR74171.1"/>
    <property type="molecule type" value="Genomic_DNA"/>
</dbReference>
<evidence type="ECO:0000313" key="1">
    <source>
        <dbReference type="EMBL" id="NAR74171.1"/>
    </source>
</evidence>
<dbReference type="Pfam" id="PF05275">
    <property type="entry name" value="CopB"/>
    <property type="match status" value="1"/>
</dbReference>
<protein>
    <submittedName>
        <fullName evidence="1">Copper resistance protein B</fullName>
    </submittedName>
</protein>
<evidence type="ECO:0000313" key="2">
    <source>
        <dbReference type="Proteomes" id="UP000451048"/>
    </source>
</evidence>
<sequence length="300" mass="34320">MHIIKRASEMKRYSQLLAIGGIVSTFSALSYAHEGHNHSMQMDLSTQQNVAMNASETKDHSPLQSPNISAQMQNKAEHADHFKEHGGQIYQATQLDTQWLLDEDGQGTLKSKLKTWVGTDENKLFIIADYAKAESEKSEQSLAALYSRNIADFWDIQAGVNYRYNPDRKVDKEQFEGVVGLHGMAQYFFETDAHMYIGQDQQWRFVLETERDLLLTQKLILQPYLEMEWVLRDESKYASKTGLADAEVGIKTRYEIVKNRVMPFIDVGYGYSKGRKETNWQTASDSKTGWFYGAGLSLKF</sequence>
<organism evidence="1 2">
    <name type="scientific">Acinetobacter haemolyticus</name>
    <dbReference type="NCBI Taxonomy" id="29430"/>
    <lineage>
        <taxon>Bacteria</taxon>
        <taxon>Pseudomonadati</taxon>
        <taxon>Pseudomonadota</taxon>
        <taxon>Gammaproteobacteria</taxon>
        <taxon>Moraxellales</taxon>
        <taxon>Moraxellaceae</taxon>
        <taxon>Acinetobacter</taxon>
    </lineage>
</organism>
<dbReference type="RefSeq" id="WP_075316106.1">
    <property type="nucleotide sequence ID" value="NZ_CP018871.1"/>
</dbReference>
<gene>
    <name evidence="1" type="ORF">GPS52_11820</name>
</gene>
<reference evidence="1 2" key="1">
    <citation type="submission" date="2019-12" db="EMBL/GenBank/DDBJ databases">
        <title>Acinetobacter haemolyticus comparative genomics.</title>
        <authorList>
            <person name="Castro-Jaimes S."/>
            <person name="Bello-Lopez E."/>
            <person name="Velazquez-Acosta C."/>
            <person name="Volkow-Fernandez P."/>
            <person name="Lozano-Zarain P."/>
            <person name="Castillo Ramirez S."/>
            <person name="Cevallos M.A."/>
        </authorList>
    </citation>
    <scope>NUCLEOTIDE SEQUENCE [LARGE SCALE GENOMIC DNA]</scope>
    <source>
        <strain evidence="1 2">AN10</strain>
    </source>
</reference>
<dbReference type="GO" id="GO:0006878">
    <property type="term" value="P:intracellular copper ion homeostasis"/>
    <property type="evidence" value="ECO:0007669"/>
    <property type="project" value="InterPro"/>
</dbReference>
<dbReference type="InterPro" id="IPR036709">
    <property type="entry name" value="Autotransporte_beta_dom_sf"/>
</dbReference>
<comment type="caution">
    <text evidence="1">The sequence shown here is derived from an EMBL/GenBank/DDBJ whole genome shotgun (WGS) entry which is preliminary data.</text>
</comment>
<dbReference type="SUPFAM" id="SSF103515">
    <property type="entry name" value="Autotransporter"/>
    <property type="match status" value="1"/>
</dbReference>
<dbReference type="GO" id="GO:0005507">
    <property type="term" value="F:copper ion binding"/>
    <property type="evidence" value="ECO:0007669"/>
    <property type="project" value="InterPro"/>
</dbReference>
<name>A0A1L6KPZ5_ACIHA</name>